<keyword evidence="3" id="KW-1185">Reference proteome</keyword>
<dbReference type="AlphaFoldDB" id="A0A9P9A3N0"/>
<dbReference type="EMBL" id="JAGSXJ010000041">
    <property type="protein sequence ID" value="KAH6663964.1"/>
    <property type="molecule type" value="Genomic_DNA"/>
</dbReference>
<dbReference type="Proteomes" id="UP000770015">
    <property type="component" value="Unassembled WGS sequence"/>
</dbReference>
<evidence type="ECO:0000256" key="1">
    <source>
        <dbReference type="SAM" id="MobiDB-lite"/>
    </source>
</evidence>
<accession>A0A9P9A3N0</accession>
<evidence type="ECO:0000313" key="3">
    <source>
        <dbReference type="Proteomes" id="UP000770015"/>
    </source>
</evidence>
<comment type="caution">
    <text evidence="2">The sequence shown here is derived from an EMBL/GenBank/DDBJ whole genome shotgun (WGS) entry which is preliminary data.</text>
</comment>
<organism evidence="2 3">
    <name type="scientific">Plectosphaerella plurivora</name>
    <dbReference type="NCBI Taxonomy" id="936078"/>
    <lineage>
        <taxon>Eukaryota</taxon>
        <taxon>Fungi</taxon>
        <taxon>Dikarya</taxon>
        <taxon>Ascomycota</taxon>
        <taxon>Pezizomycotina</taxon>
        <taxon>Sordariomycetes</taxon>
        <taxon>Hypocreomycetidae</taxon>
        <taxon>Glomerellales</taxon>
        <taxon>Plectosphaerellaceae</taxon>
        <taxon>Plectosphaerella</taxon>
    </lineage>
</organism>
<sequence length="333" mass="36666">MALPDDNVRPAFSAEVSSKAKKQVKEYRSSSRIAHLDFGPGYGLEIVELEAQAPGASLPISGRHAPSSKPPNELPVAKTELAELEAPLPSLARSRPSESSQDCRIATVGPEVPELPADPVSTTVSEPLELCSHQGVADQPSNGVHNILKDIRVPVESTRGGYVYFSADADARGLLKLGYTETWDEPWVIGIPENVVFRPSLTQSNSLGKRIRQRKSTCGLWPVVKLVAPMKHAGRRMKMLVRSTLVDNMKESSDGSDPELFDCTLLQAEQVLRLWQRFSNLQPFTSSGELDASWGKESFQPDQWSALQIIIRAMEEKGEESGNDEAWRCKIHV</sequence>
<gene>
    <name evidence="2" type="ORF">F5X68DRAFT_237365</name>
</gene>
<evidence type="ECO:0000313" key="2">
    <source>
        <dbReference type="EMBL" id="KAH6663964.1"/>
    </source>
</evidence>
<name>A0A9P9A3N0_9PEZI</name>
<reference evidence="2" key="1">
    <citation type="journal article" date="2021" name="Nat. Commun.">
        <title>Genetic determinants of endophytism in the Arabidopsis root mycobiome.</title>
        <authorList>
            <person name="Mesny F."/>
            <person name="Miyauchi S."/>
            <person name="Thiergart T."/>
            <person name="Pickel B."/>
            <person name="Atanasova L."/>
            <person name="Karlsson M."/>
            <person name="Huettel B."/>
            <person name="Barry K.W."/>
            <person name="Haridas S."/>
            <person name="Chen C."/>
            <person name="Bauer D."/>
            <person name="Andreopoulos W."/>
            <person name="Pangilinan J."/>
            <person name="LaButti K."/>
            <person name="Riley R."/>
            <person name="Lipzen A."/>
            <person name="Clum A."/>
            <person name="Drula E."/>
            <person name="Henrissat B."/>
            <person name="Kohler A."/>
            <person name="Grigoriev I.V."/>
            <person name="Martin F.M."/>
            <person name="Hacquard S."/>
        </authorList>
    </citation>
    <scope>NUCLEOTIDE SEQUENCE</scope>
    <source>
        <strain evidence="2">MPI-SDFR-AT-0117</strain>
    </source>
</reference>
<feature type="region of interest" description="Disordered" evidence="1">
    <location>
        <begin position="1"/>
        <end position="30"/>
    </location>
</feature>
<proteinExistence type="predicted"/>
<dbReference type="OrthoDB" id="3511049at2759"/>
<protein>
    <submittedName>
        <fullName evidence="2">Uncharacterized protein</fullName>
    </submittedName>
</protein>